<dbReference type="InParanoid" id="A0A7R5KK27"/>
<feature type="region of interest" description="Disordered" evidence="1">
    <location>
        <begin position="150"/>
        <end position="173"/>
    </location>
</feature>
<organism evidence="2 3">
    <name type="scientific">Pipra filicauda</name>
    <name type="common">Wire-tailed manakin</name>
    <dbReference type="NCBI Taxonomy" id="649802"/>
    <lineage>
        <taxon>Eukaryota</taxon>
        <taxon>Metazoa</taxon>
        <taxon>Chordata</taxon>
        <taxon>Craniata</taxon>
        <taxon>Vertebrata</taxon>
        <taxon>Euteleostomi</taxon>
        <taxon>Archelosauria</taxon>
        <taxon>Archosauria</taxon>
        <taxon>Dinosauria</taxon>
        <taxon>Saurischia</taxon>
        <taxon>Theropoda</taxon>
        <taxon>Coelurosauria</taxon>
        <taxon>Aves</taxon>
        <taxon>Neognathae</taxon>
        <taxon>Neoaves</taxon>
        <taxon>Telluraves</taxon>
        <taxon>Australaves</taxon>
        <taxon>Passeriformes</taxon>
        <taxon>Pipridae</taxon>
        <taxon>Pipra</taxon>
    </lineage>
</organism>
<keyword evidence="2" id="KW-1185">Reference proteome</keyword>
<feature type="region of interest" description="Disordered" evidence="1">
    <location>
        <begin position="23"/>
        <end position="52"/>
    </location>
</feature>
<dbReference type="RefSeq" id="XP_039237342.1">
    <property type="nucleotide sequence ID" value="XM_039381408.1"/>
</dbReference>
<evidence type="ECO:0000313" key="2">
    <source>
        <dbReference type="Proteomes" id="UP000504627"/>
    </source>
</evidence>
<name>A0A7R5KK27_9PASS</name>
<evidence type="ECO:0000313" key="3">
    <source>
        <dbReference type="RefSeq" id="XP_039237342.1"/>
    </source>
</evidence>
<evidence type="ECO:0000256" key="1">
    <source>
        <dbReference type="SAM" id="MobiDB-lite"/>
    </source>
</evidence>
<gene>
    <name evidence="3" type="primary">LOC120323265</name>
</gene>
<dbReference type="AlphaFoldDB" id="A0A7R5KK27"/>
<feature type="region of interest" description="Disordered" evidence="1">
    <location>
        <begin position="81"/>
        <end position="114"/>
    </location>
</feature>
<accession>A0A7R5KK27</accession>
<protein>
    <submittedName>
        <fullName evidence="3">Skin secretory protein xP2-like</fullName>
    </submittedName>
</protein>
<dbReference type="Proteomes" id="UP000504627">
    <property type="component" value="Unplaced"/>
</dbReference>
<dbReference type="GeneID" id="120323265"/>
<proteinExistence type="predicted"/>
<reference evidence="3" key="1">
    <citation type="submission" date="2025-08" db="UniProtKB">
        <authorList>
            <consortium name="RefSeq"/>
        </authorList>
    </citation>
    <scope>IDENTIFICATION</scope>
    <source>
        <tissue evidence="3">Muscle</tissue>
    </source>
</reference>
<sequence>MDPGVAGPAAAAPLALRLPAEGERGAGGVSAGEAGAPGRAGRRRPRVHLGSPAPAAGPGTLCFAFLSLPFPSLPSPFPAPPARLGSARRSAGGTAPSPGPARTGGAAVGGGGRKGPCTCRGRVSHKHHYVLPKKLCEDLQPPVAEAAVGRDFAAPSREPAPLQNRSRGNLPPKTTFASSFPLLILSDDWS</sequence>